<keyword evidence="1" id="KW-1133">Transmembrane helix</keyword>
<feature type="transmembrane region" description="Helical" evidence="1">
    <location>
        <begin position="117"/>
        <end position="136"/>
    </location>
</feature>
<feature type="transmembrane region" description="Helical" evidence="1">
    <location>
        <begin position="53"/>
        <end position="80"/>
    </location>
</feature>
<reference evidence="2 3" key="1">
    <citation type="submission" date="2023-07" db="EMBL/GenBank/DDBJ databases">
        <title>Genomic Encyclopedia of Type Strains, Phase IV (KMG-IV): sequencing the most valuable type-strain genomes for metagenomic binning, comparative biology and taxonomic classification.</title>
        <authorList>
            <person name="Goeker M."/>
        </authorList>
    </citation>
    <scope>NUCLEOTIDE SEQUENCE [LARGE SCALE GENOMIC DNA]</scope>
    <source>
        <strain evidence="2 3">DSM 18695</strain>
    </source>
</reference>
<protein>
    <submittedName>
        <fullName evidence="2">Membrane protein</fullName>
    </submittedName>
</protein>
<feature type="transmembrane region" description="Helical" evidence="1">
    <location>
        <begin position="12"/>
        <end position="33"/>
    </location>
</feature>
<keyword evidence="1" id="KW-0472">Membrane</keyword>
<organism evidence="2 3">
    <name type="scientific">Caulobacter ginsengisoli</name>
    <dbReference type="NCBI Taxonomy" id="400775"/>
    <lineage>
        <taxon>Bacteria</taxon>
        <taxon>Pseudomonadati</taxon>
        <taxon>Pseudomonadota</taxon>
        <taxon>Alphaproteobacteria</taxon>
        <taxon>Caulobacterales</taxon>
        <taxon>Caulobacteraceae</taxon>
        <taxon>Caulobacter</taxon>
    </lineage>
</organism>
<feature type="transmembrane region" description="Helical" evidence="1">
    <location>
        <begin position="179"/>
        <end position="199"/>
    </location>
</feature>
<proteinExistence type="predicted"/>
<accession>A0ABU0IST3</accession>
<sequence length="211" mass="23124">MTPRFRRRRLMLAVGMAAPVVAFIAVVLATLSWPDYDQSRQYLSELGGLHAPAPWLFNSMVVFAGVSAAVAGVGFALALLALDGSRWAAGVTAAAFILAGVGMVVAGLIPWPDPRHRLVNLGLFIMFAPLCLIWGLARVREMRRLRWFLALVFIAMAVLTVLTRHLVFKGLVNDFNVGWWERGFALVLIGWTGVAAWALERRLVALSRGQA</sequence>
<dbReference type="EMBL" id="JAUSVS010000005">
    <property type="protein sequence ID" value="MDQ0465071.1"/>
    <property type="molecule type" value="Genomic_DNA"/>
</dbReference>
<dbReference type="RefSeq" id="WP_307350174.1">
    <property type="nucleotide sequence ID" value="NZ_JAUSVS010000005.1"/>
</dbReference>
<keyword evidence="1" id="KW-0812">Transmembrane</keyword>
<keyword evidence="3" id="KW-1185">Reference proteome</keyword>
<feature type="transmembrane region" description="Helical" evidence="1">
    <location>
        <begin position="148"/>
        <end position="167"/>
    </location>
</feature>
<comment type="caution">
    <text evidence="2">The sequence shown here is derived from an EMBL/GenBank/DDBJ whole genome shotgun (WGS) entry which is preliminary data.</text>
</comment>
<gene>
    <name evidence="2" type="ORF">QO010_002855</name>
</gene>
<dbReference type="Pfam" id="PF06197">
    <property type="entry name" value="DUF998"/>
    <property type="match status" value="1"/>
</dbReference>
<dbReference type="InterPro" id="IPR009339">
    <property type="entry name" value="DUF998"/>
</dbReference>
<dbReference type="Proteomes" id="UP001228905">
    <property type="component" value="Unassembled WGS sequence"/>
</dbReference>
<evidence type="ECO:0000256" key="1">
    <source>
        <dbReference type="SAM" id="Phobius"/>
    </source>
</evidence>
<feature type="transmembrane region" description="Helical" evidence="1">
    <location>
        <begin position="87"/>
        <end position="111"/>
    </location>
</feature>
<evidence type="ECO:0000313" key="3">
    <source>
        <dbReference type="Proteomes" id="UP001228905"/>
    </source>
</evidence>
<evidence type="ECO:0000313" key="2">
    <source>
        <dbReference type="EMBL" id="MDQ0465071.1"/>
    </source>
</evidence>
<name>A0ABU0IST3_9CAUL</name>